<evidence type="ECO:0000256" key="7">
    <source>
        <dbReference type="RuleBase" id="RU000682"/>
    </source>
</evidence>
<evidence type="ECO:0000256" key="6">
    <source>
        <dbReference type="PROSITE-ProRule" id="PRU00108"/>
    </source>
</evidence>
<dbReference type="Proteomes" id="UP000192578">
    <property type="component" value="Unassembled WGS sequence"/>
</dbReference>
<evidence type="ECO:0000313" key="11">
    <source>
        <dbReference type="Proteomes" id="UP000192578"/>
    </source>
</evidence>
<reference evidence="11" key="1">
    <citation type="submission" date="2017-01" db="EMBL/GenBank/DDBJ databases">
        <title>Comparative genomics of anhydrobiosis in the tardigrade Hypsibius dujardini.</title>
        <authorList>
            <person name="Yoshida Y."/>
            <person name="Koutsovoulos G."/>
            <person name="Laetsch D."/>
            <person name="Stevens L."/>
            <person name="Kumar S."/>
            <person name="Horikawa D."/>
            <person name="Ishino K."/>
            <person name="Komine S."/>
            <person name="Tomita M."/>
            <person name="Blaxter M."/>
            <person name="Arakawa K."/>
        </authorList>
    </citation>
    <scope>NUCLEOTIDE SEQUENCE [LARGE SCALE GENOMIC DNA]</scope>
    <source>
        <strain evidence="11">Z151</strain>
    </source>
</reference>
<dbReference type="FunFam" id="1.10.10.60:FF:000551">
    <property type="entry name" value="Predicted protein"/>
    <property type="match status" value="1"/>
</dbReference>
<feature type="region of interest" description="Disordered" evidence="8">
    <location>
        <begin position="119"/>
        <end position="149"/>
    </location>
</feature>
<protein>
    <submittedName>
        <fullName evidence="10">Diencephalon/mesencephalon homeobox protein 1</fullName>
    </submittedName>
</protein>
<dbReference type="InterPro" id="IPR001356">
    <property type="entry name" value="HD"/>
</dbReference>
<evidence type="ECO:0000313" key="10">
    <source>
        <dbReference type="EMBL" id="OQV15515.1"/>
    </source>
</evidence>
<dbReference type="OrthoDB" id="6159439at2759"/>
<proteinExistence type="inferred from homology"/>
<dbReference type="InterPro" id="IPR017970">
    <property type="entry name" value="Homeobox_CS"/>
</dbReference>
<keyword evidence="11" id="KW-1185">Reference proteome</keyword>
<sequence length="316" mass="36238">MATIRSVPKRGYDNTMLNYIAGGDIRNFHGLYGFPAVGGPAISSYHGTSCSDNSVTLRKQRRSRTAFTNQQLTTLEKTFAKTHYPDVGLREQLAHCTTLPESRIQVWFKNRRAKNRKRLKNQFCPEEGIDEPNSINTEDGPTTKHDASKFKHHSLDCKLVGDDTSVSSSSHVDRRPDFKSSDKETPMPHNSNYEKTRSGNHEIVRMSSNFMPEIIRLECRGWMDILEGFRSVRVDKPNGQPNRFTFSLNGPDSSTDHAPSRSPEGFRKVSDRYFDLIRAAEYDILMVERLRKSLDRRKRQSDRDYQQQLPNPHSDA</sequence>
<feature type="domain" description="Homeobox" evidence="9">
    <location>
        <begin position="58"/>
        <end position="118"/>
    </location>
</feature>
<gene>
    <name evidence="10" type="ORF">BV898_10381</name>
</gene>
<feature type="region of interest" description="Disordered" evidence="8">
    <location>
        <begin position="236"/>
        <end position="265"/>
    </location>
</feature>
<dbReference type="SMART" id="SM00389">
    <property type="entry name" value="HOX"/>
    <property type="match status" value="1"/>
</dbReference>
<feature type="compositionally biased region" description="Polar residues" evidence="8">
    <location>
        <begin position="306"/>
        <end position="316"/>
    </location>
</feature>
<dbReference type="InterPro" id="IPR009057">
    <property type="entry name" value="Homeodomain-like_sf"/>
</dbReference>
<keyword evidence="4 6" id="KW-0371">Homeobox</keyword>
<dbReference type="Pfam" id="PF00046">
    <property type="entry name" value="Homeodomain"/>
    <property type="match status" value="1"/>
</dbReference>
<dbReference type="GO" id="GO:0000977">
    <property type="term" value="F:RNA polymerase II transcription regulatory region sequence-specific DNA binding"/>
    <property type="evidence" value="ECO:0007669"/>
    <property type="project" value="TreeGrafter"/>
</dbReference>
<evidence type="ECO:0000256" key="4">
    <source>
        <dbReference type="ARBA" id="ARBA00023155"/>
    </source>
</evidence>
<comment type="similarity">
    <text evidence="2">Belongs to the paired homeobox family.</text>
</comment>
<evidence type="ECO:0000256" key="8">
    <source>
        <dbReference type="SAM" id="MobiDB-lite"/>
    </source>
</evidence>
<keyword evidence="5 6" id="KW-0539">Nucleus</keyword>
<dbReference type="GO" id="GO:0005634">
    <property type="term" value="C:nucleus"/>
    <property type="evidence" value="ECO:0007669"/>
    <property type="project" value="UniProtKB-SubCell"/>
</dbReference>
<dbReference type="PANTHER" id="PTHR46639:SF2">
    <property type="entry name" value="DIENCEPHALON_MESENCEPHALON HOMEOBOX PROTEIN 1"/>
    <property type="match status" value="1"/>
</dbReference>
<feature type="compositionally biased region" description="Basic and acidic residues" evidence="8">
    <location>
        <begin position="254"/>
        <end position="265"/>
    </location>
</feature>
<organism evidence="10 11">
    <name type="scientific">Hypsibius exemplaris</name>
    <name type="common">Freshwater tardigrade</name>
    <dbReference type="NCBI Taxonomy" id="2072580"/>
    <lineage>
        <taxon>Eukaryota</taxon>
        <taxon>Metazoa</taxon>
        <taxon>Ecdysozoa</taxon>
        <taxon>Tardigrada</taxon>
        <taxon>Eutardigrada</taxon>
        <taxon>Parachela</taxon>
        <taxon>Hypsibioidea</taxon>
        <taxon>Hypsibiidae</taxon>
        <taxon>Hypsibius</taxon>
    </lineage>
</organism>
<dbReference type="InterPro" id="IPR052488">
    <property type="entry name" value="DMBX_homeobox"/>
</dbReference>
<dbReference type="PROSITE" id="PS50071">
    <property type="entry name" value="HOMEOBOX_2"/>
    <property type="match status" value="1"/>
</dbReference>
<accession>A0A1W0WJX8</accession>
<keyword evidence="3 6" id="KW-0238">DNA-binding</keyword>
<dbReference type="AlphaFoldDB" id="A0A1W0WJX8"/>
<name>A0A1W0WJX8_HYPEX</name>
<dbReference type="PROSITE" id="PS00027">
    <property type="entry name" value="HOMEOBOX_1"/>
    <property type="match status" value="1"/>
</dbReference>
<dbReference type="PANTHER" id="PTHR46639">
    <property type="entry name" value="DIENCEPHALON/MESENCEPHALON HOMEOBOX PROTEIN 1"/>
    <property type="match status" value="1"/>
</dbReference>
<evidence type="ECO:0000259" key="9">
    <source>
        <dbReference type="PROSITE" id="PS50071"/>
    </source>
</evidence>
<dbReference type="Gene3D" id="1.10.10.60">
    <property type="entry name" value="Homeodomain-like"/>
    <property type="match status" value="1"/>
</dbReference>
<dbReference type="CDD" id="cd00086">
    <property type="entry name" value="homeodomain"/>
    <property type="match status" value="1"/>
</dbReference>
<evidence type="ECO:0000256" key="1">
    <source>
        <dbReference type="ARBA" id="ARBA00004123"/>
    </source>
</evidence>
<feature type="region of interest" description="Disordered" evidence="8">
    <location>
        <begin position="161"/>
        <end position="200"/>
    </location>
</feature>
<feature type="DNA-binding region" description="Homeobox" evidence="6">
    <location>
        <begin position="60"/>
        <end position="119"/>
    </location>
</feature>
<dbReference type="EMBL" id="MTYJ01000088">
    <property type="protein sequence ID" value="OQV15515.1"/>
    <property type="molecule type" value="Genomic_DNA"/>
</dbReference>
<feature type="compositionally biased region" description="Polar residues" evidence="8">
    <location>
        <begin position="239"/>
        <end position="253"/>
    </location>
</feature>
<feature type="compositionally biased region" description="Basic and acidic residues" evidence="8">
    <location>
        <begin position="171"/>
        <end position="200"/>
    </location>
</feature>
<evidence type="ECO:0000256" key="2">
    <source>
        <dbReference type="ARBA" id="ARBA00005733"/>
    </source>
</evidence>
<feature type="region of interest" description="Disordered" evidence="8">
    <location>
        <begin position="295"/>
        <end position="316"/>
    </location>
</feature>
<evidence type="ECO:0000256" key="5">
    <source>
        <dbReference type="ARBA" id="ARBA00023242"/>
    </source>
</evidence>
<dbReference type="SUPFAM" id="SSF46689">
    <property type="entry name" value="Homeodomain-like"/>
    <property type="match status" value="1"/>
</dbReference>
<evidence type="ECO:0000256" key="3">
    <source>
        <dbReference type="ARBA" id="ARBA00023125"/>
    </source>
</evidence>
<dbReference type="GO" id="GO:0000981">
    <property type="term" value="F:DNA-binding transcription factor activity, RNA polymerase II-specific"/>
    <property type="evidence" value="ECO:0007669"/>
    <property type="project" value="InterPro"/>
</dbReference>
<comment type="subcellular location">
    <subcellularLocation>
        <location evidence="1 6 7">Nucleus</location>
    </subcellularLocation>
</comment>
<comment type="caution">
    <text evidence="10">The sequence shown here is derived from an EMBL/GenBank/DDBJ whole genome shotgun (WGS) entry which is preliminary data.</text>
</comment>